<evidence type="ECO:0000313" key="2">
    <source>
        <dbReference type="EMBL" id="CAI2365127.1"/>
    </source>
</evidence>
<dbReference type="AlphaFoldDB" id="A0AAD1UA12"/>
<evidence type="ECO:0000256" key="1">
    <source>
        <dbReference type="SAM" id="MobiDB-lite"/>
    </source>
</evidence>
<proteinExistence type="predicted"/>
<gene>
    <name evidence="2" type="ORF">ECRASSUSDP1_LOCUS6477</name>
</gene>
<dbReference type="Proteomes" id="UP001295684">
    <property type="component" value="Unassembled WGS sequence"/>
</dbReference>
<name>A0AAD1UA12_EUPCR</name>
<reference evidence="2" key="1">
    <citation type="submission" date="2023-07" db="EMBL/GenBank/DDBJ databases">
        <authorList>
            <consortium name="AG Swart"/>
            <person name="Singh M."/>
            <person name="Singh A."/>
            <person name="Seah K."/>
            <person name="Emmerich C."/>
        </authorList>
    </citation>
    <scope>NUCLEOTIDE SEQUENCE</scope>
    <source>
        <strain evidence="2">DP1</strain>
    </source>
</reference>
<sequence>MHYDVKHCKIDPKEFNCLPPSFDPDNCDGWSMLCNSIFKKDETLVKAIHHLQETHDLNNGAFDPFSSASATFDLGQGFNFATARQSTKRMTIRGRAKSIEKSSKDVQALPSNRDRIIKLQNDPSKKRQSQRKNAEKQKEIISRIGFFKNDPLLLQFVPNIKQKTKIGLSWKKFLARNIKNSALKSRSKEKERTKSPAQRQVRARTTSLTKRITKNRVIIFIKV</sequence>
<accession>A0AAD1UA12</accession>
<protein>
    <submittedName>
        <fullName evidence="2">Uncharacterized protein</fullName>
    </submittedName>
</protein>
<feature type="region of interest" description="Disordered" evidence="1">
    <location>
        <begin position="181"/>
        <end position="205"/>
    </location>
</feature>
<feature type="region of interest" description="Disordered" evidence="1">
    <location>
        <begin position="89"/>
        <end position="135"/>
    </location>
</feature>
<comment type="caution">
    <text evidence="2">The sequence shown here is derived from an EMBL/GenBank/DDBJ whole genome shotgun (WGS) entry which is preliminary data.</text>
</comment>
<dbReference type="EMBL" id="CAMPGE010006278">
    <property type="protein sequence ID" value="CAI2365127.1"/>
    <property type="molecule type" value="Genomic_DNA"/>
</dbReference>
<organism evidence="2 3">
    <name type="scientific">Euplotes crassus</name>
    <dbReference type="NCBI Taxonomy" id="5936"/>
    <lineage>
        <taxon>Eukaryota</taxon>
        <taxon>Sar</taxon>
        <taxon>Alveolata</taxon>
        <taxon>Ciliophora</taxon>
        <taxon>Intramacronucleata</taxon>
        <taxon>Spirotrichea</taxon>
        <taxon>Hypotrichia</taxon>
        <taxon>Euplotida</taxon>
        <taxon>Euplotidae</taxon>
        <taxon>Moneuplotes</taxon>
    </lineage>
</organism>
<evidence type="ECO:0000313" key="3">
    <source>
        <dbReference type="Proteomes" id="UP001295684"/>
    </source>
</evidence>
<keyword evidence="3" id="KW-1185">Reference proteome</keyword>